<keyword evidence="8 14" id="KW-0863">Zinc-finger</keyword>
<dbReference type="AlphaFoldDB" id="A0A6N2B553"/>
<comment type="similarity">
    <text evidence="13">Belongs to the RING-type zinc finger family. ATL subfamily.</text>
</comment>
<dbReference type="InterPro" id="IPR001841">
    <property type="entry name" value="Znf_RING"/>
</dbReference>
<dbReference type="PANTHER" id="PTHR14155:SF521">
    <property type="entry name" value="RING-H2 FINGER PROTEIN ATL30"/>
    <property type="match status" value="1"/>
</dbReference>
<dbReference type="InterPro" id="IPR013083">
    <property type="entry name" value="Znf_RING/FYVE/PHD"/>
</dbReference>
<dbReference type="InterPro" id="IPR053238">
    <property type="entry name" value="RING-H2_zinc_finger"/>
</dbReference>
<dbReference type="EMBL" id="RXGB01005931">
    <property type="protein sequence ID" value="TMW87093.1"/>
    <property type="molecule type" value="Genomic_DNA"/>
</dbReference>
<dbReference type="GO" id="GO:0061630">
    <property type="term" value="F:ubiquitin protein ligase activity"/>
    <property type="evidence" value="ECO:0007669"/>
    <property type="project" value="UniProtKB-EC"/>
</dbReference>
<keyword evidence="7" id="KW-0479">Metal-binding</keyword>
<dbReference type="FunFam" id="3.30.40.10:FF:000187">
    <property type="entry name" value="E3 ubiquitin-protein ligase ATL6"/>
    <property type="match status" value="1"/>
</dbReference>
<dbReference type="PANTHER" id="PTHR14155">
    <property type="entry name" value="RING FINGER DOMAIN-CONTAINING"/>
    <property type="match status" value="1"/>
</dbReference>
<comment type="caution">
    <text evidence="18">The sequence shown here is derived from an EMBL/GenBank/DDBJ whole genome shotgun (WGS) entry which is preliminary data.</text>
</comment>
<name>A0A6N2B553_SOLCI</name>
<evidence type="ECO:0000256" key="16">
    <source>
        <dbReference type="SAM" id="Phobius"/>
    </source>
</evidence>
<organism evidence="18">
    <name type="scientific">Solanum chilense</name>
    <name type="common">Tomato</name>
    <name type="synonym">Lycopersicon chilense</name>
    <dbReference type="NCBI Taxonomy" id="4083"/>
    <lineage>
        <taxon>Eukaryota</taxon>
        <taxon>Viridiplantae</taxon>
        <taxon>Streptophyta</taxon>
        <taxon>Embryophyta</taxon>
        <taxon>Tracheophyta</taxon>
        <taxon>Spermatophyta</taxon>
        <taxon>Magnoliopsida</taxon>
        <taxon>eudicotyledons</taxon>
        <taxon>Gunneridae</taxon>
        <taxon>Pentapetalae</taxon>
        <taxon>asterids</taxon>
        <taxon>lamiids</taxon>
        <taxon>Solanales</taxon>
        <taxon>Solanaceae</taxon>
        <taxon>Solanoideae</taxon>
        <taxon>Solaneae</taxon>
        <taxon>Solanum</taxon>
        <taxon>Solanum subgen. Lycopersicon</taxon>
    </lineage>
</organism>
<dbReference type="PROSITE" id="PS50089">
    <property type="entry name" value="ZF_RING_2"/>
    <property type="match status" value="1"/>
</dbReference>
<evidence type="ECO:0000256" key="9">
    <source>
        <dbReference type="ARBA" id="ARBA00022786"/>
    </source>
</evidence>
<comment type="catalytic activity">
    <reaction evidence="1">
        <text>S-ubiquitinyl-[E2 ubiquitin-conjugating enzyme]-L-cysteine + [acceptor protein]-L-lysine = [E2 ubiquitin-conjugating enzyme]-L-cysteine + N(6)-ubiquitinyl-[acceptor protein]-L-lysine.</text>
        <dbReference type="EC" id="2.3.2.27"/>
    </reaction>
</comment>
<evidence type="ECO:0000256" key="2">
    <source>
        <dbReference type="ARBA" id="ARBA00004167"/>
    </source>
</evidence>
<keyword evidence="6 16" id="KW-0812">Transmembrane</keyword>
<reference evidence="18" key="1">
    <citation type="submission" date="2019-05" db="EMBL/GenBank/DDBJ databases">
        <title>The de novo reference genome and transcriptome assemblies of the wild tomato species Solanum chilense.</title>
        <authorList>
            <person name="Stam R."/>
            <person name="Nosenko T."/>
            <person name="Hoerger A.C."/>
            <person name="Stephan W."/>
            <person name="Seidel M.A."/>
            <person name="Kuhn J.M.M."/>
            <person name="Haberer G."/>
            <person name="Tellier A."/>
        </authorList>
    </citation>
    <scope>NUCLEOTIDE SEQUENCE</scope>
    <source>
        <tissue evidence="18">Mature leaves</tissue>
    </source>
</reference>
<feature type="domain" description="RING-type" evidence="17">
    <location>
        <begin position="107"/>
        <end position="149"/>
    </location>
</feature>
<keyword evidence="12 16" id="KW-0472">Membrane</keyword>
<evidence type="ECO:0000256" key="7">
    <source>
        <dbReference type="ARBA" id="ARBA00022723"/>
    </source>
</evidence>
<keyword evidence="5" id="KW-0808">Transferase</keyword>
<sequence length="285" mass="31893">MSSNVQNSTPSPPSPTTYASPPVAIIFTIILVLIFFIGFSSIFFCRCFIQNLLYTWHLRNSPNGTPIDPRVSANGQLGLDPSIIKSFPTFTYSSVKDYRKESCGFECAICLVEFDNNSVLRLVTSCNHVYHQDCIDLWLESHKTCPVCRANLESPEMRDINENESLEDSLSIAIRDDDNNNDDDDHKEEEESGCSSATLERVELQDGETKLSRSHSTGHSINRSRGAEDRFTLKLPEHVRAKIIKGHNSTKSCTTFGEYKSKTTTGNAGFGEVSESYTVDINKLR</sequence>
<dbReference type="Pfam" id="PF13639">
    <property type="entry name" value="zf-RING_2"/>
    <property type="match status" value="1"/>
</dbReference>
<gene>
    <name evidence="18" type="ORF">EJD97_020434</name>
</gene>
<protein>
    <recommendedName>
        <fullName evidence="4">RING-type E3 ubiquitin transferase</fullName>
        <ecNumber evidence="4">2.3.2.27</ecNumber>
    </recommendedName>
</protein>
<dbReference type="EC" id="2.3.2.27" evidence="4"/>
<evidence type="ECO:0000256" key="13">
    <source>
        <dbReference type="ARBA" id="ARBA00024209"/>
    </source>
</evidence>
<evidence type="ECO:0000256" key="10">
    <source>
        <dbReference type="ARBA" id="ARBA00022833"/>
    </source>
</evidence>
<dbReference type="SUPFAM" id="SSF57850">
    <property type="entry name" value="RING/U-box"/>
    <property type="match status" value="1"/>
</dbReference>
<keyword evidence="10" id="KW-0862">Zinc</keyword>
<dbReference type="Gene3D" id="3.30.40.10">
    <property type="entry name" value="Zinc/RING finger domain, C3HC4 (zinc finger)"/>
    <property type="match status" value="1"/>
</dbReference>
<evidence type="ECO:0000256" key="12">
    <source>
        <dbReference type="ARBA" id="ARBA00023136"/>
    </source>
</evidence>
<accession>A0A6N2B553</accession>
<evidence type="ECO:0000256" key="6">
    <source>
        <dbReference type="ARBA" id="ARBA00022692"/>
    </source>
</evidence>
<evidence type="ECO:0000256" key="8">
    <source>
        <dbReference type="ARBA" id="ARBA00022771"/>
    </source>
</evidence>
<dbReference type="SMART" id="SM00184">
    <property type="entry name" value="RING"/>
    <property type="match status" value="1"/>
</dbReference>
<dbReference type="GO" id="GO:0016020">
    <property type="term" value="C:membrane"/>
    <property type="evidence" value="ECO:0007669"/>
    <property type="project" value="UniProtKB-SubCell"/>
</dbReference>
<feature type="compositionally biased region" description="Basic and acidic residues" evidence="15">
    <location>
        <begin position="200"/>
        <end position="211"/>
    </location>
</feature>
<evidence type="ECO:0000256" key="11">
    <source>
        <dbReference type="ARBA" id="ARBA00022989"/>
    </source>
</evidence>
<evidence type="ECO:0000256" key="1">
    <source>
        <dbReference type="ARBA" id="ARBA00000900"/>
    </source>
</evidence>
<evidence type="ECO:0000256" key="15">
    <source>
        <dbReference type="SAM" id="MobiDB-lite"/>
    </source>
</evidence>
<comment type="subcellular location">
    <subcellularLocation>
        <location evidence="2">Membrane</location>
        <topology evidence="2">Single-pass membrane protein</topology>
    </subcellularLocation>
</comment>
<keyword evidence="9" id="KW-0833">Ubl conjugation pathway</keyword>
<feature type="compositionally biased region" description="Acidic residues" evidence="15">
    <location>
        <begin position="179"/>
        <end position="192"/>
    </location>
</feature>
<dbReference type="GO" id="GO:0008270">
    <property type="term" value="F:zinc ion binding"/>
    <property type="evidence" value="ECO:0007669"/>
    <property type="project" value="UniProtKB-KW"/>
</dbReference>
<keyword evidence="11 16" id="KW-1133">Transmembrane helix</keyword>
<feature type="compositionally biased region" description="Polar residues" evidence="15">
    <location>
        <begin position="214"/>
        <end position="223"/>
    </location>
</feature>
<evidence type="ECO:0000256" key="3">
    <source>
        <dbReference type="ARBA" id="ARBA00004906"/>
    </source>
</evidence>
<evidence type="ECO:0000256" key="4">
    <source>
        <dbReference type="ARBA" id="ARBA00012483"/>
    </source>
</evidence>
<proteinExistence type="inferred from homology"/>
<evidence type="ECO:0000256" key="14">
    <source>
        <dbReference type="PROSITE-ProRule" id="PRU00175"/>
    </source>
</evidence>
<comment type="pathway">
    <text evidence="3">Protein modification; protein ubiquitination.</text>
</comment>
<feature type="transmembrane region" description="Helical" evidence="16">
    <location>
        <begin position="23"/>
        <end position="49"/>
    </location>
</feature>
<evidence type="ECO:0000259" key="17">
    <source>
        <dbReference type="PROSITE" id="PS50089"/>
    </source>
</evidence>
<evidence type="ECO:0000256" key="5">
    <source>
        <dbReference type="ARBA" id="ARBA00022679"/>
    </source>
</evidence>
<evidence type="ECO:0000313" key="18">
    <source>
        <dbReference type="EMBL" id="TMW87093.1"/>
    </source>
</evidence>
<feature type="region of interest" description="Disordered" evidence="15">
    <location>
        <begin position="168"/>
        <end position="229"/>
    </location>
</feature>